<keyword evidence="9" id="KW-1185">Reference proteome</keyword>
<feature type="active site" description="Tele-phosphohistidine intermediate" evidence="5">
    <location>
        <position position="80"/>
    </location>
</feature>
<evidence type="ECO:0000256" key="3">
    <source>
        <dbReference type="ARBA" id="ARBA00022679"/>
    </source>
</evidence>
<accession>A0A511AV83</accession>
<evidence type="ECO:0000256" key="5">
    <source>
        <dbReference type="PIRSR" id="PIRSR000699-1"/>
    </source>
</evidence>
<organism evidence="8 9">
    <name type="scientific">Alkalibacterium kapii</name>
    <dbReference type="NCBI Taxonomy" id="426704"/>
    <lineage>
        <taxon>Bacteria</taxon>
        <taxon>Bacillati</taxon>
        <taxon>Bacillota</taxon>
        <taxon>Bacilli</taxon>
        <taxon>Lactobacillales</taxon>
        <taxon>Carnobacteriaceae</taxon>
        <taxon>Alkalibacterium</taxon>
    </lineage>
</organism>
<keyword evidence="3 8" id="KW-0808">Transferase</keyword>
<name>A0A511AV83_9LACT</name>
<keyword evidence="1" id="KW-0813">Transport</keyword>
<keyword evidence="6" id="KW-0479">Metal-binding</keyword>
<protein>
    <submittedName>
        <fullName evidence="8">Lichenan-specific phosphotransferase enzyme IIA component</fullName>
    </submittedName>
</protein>
<dbReference type="OrthoDB" id="350602at2"/>
<keyword evidence="6" id="KW-0460">Magnesium</keyword>
<comment type="cofactor">
    <cofactor evidence="6">
        <name>Mg(2+)</name>
        <dbReference type="ChEBI" id="CHEBI:18420"/>
    </cofactor>
    <text evidence="6">Binds 1 Mg(2+) ion per trimer.</text>
</comment>
<gene>
    <name evidence="8" type="primary">licA</name>
    <name evidence="8" type="ORF">AKA01nite_17320</name>
</gene>
<reference evidence="8 9" key="1">
    <citation type="submission" date="2019-07" db="EMBL/GenBank/DDBJ databases">
        <title>Whole genome shotgun sequence of Alkalibacterium kapii NBRC 103247.</title>
        <authorList>
            <person name="Hosoyama A."/>
            <person name="Uohara A."/>
            <person name="Ohji S."/>
            <person name="Ichikawa N."/>
        </authorList>
    </citation>
    <scope>NUCLEOTIDE SEQUENCE [LARGE SCALE GENOMIC DNA]</scope>
    <source>
        <strain evidence="8 9">NBRC 103247</strain>
    </source>
</reference>
<proteinExistence type="predicted"/>
<keyword evidence="4" id="KW-0598">Phosphotransferase system</keyword>
<evidence type="ECO:0000313" key="9">
    <source>
        <dbReference type="Proteomes" id="UP000321662"/>
    </source>
</evidence>
<dbReference type="Pfam" id="PF02255">
    <property type="entry name" value="PTS_IIA"/>
    <property type="match status" value="1"/>
</dbReference>
<dbReference type="InterPro" id="IPR003188">
    <property type="entry name" value="PTS_IIA_lac/cel"/>
</dbReference>
<evidence type="ECO:0000256" key="2">
    <source>
        <dbReference type="ARBA" id="ARBA00022597"/>
    </source>
</evidence>
<evidence type="ECO:0000256" key="1">
    <source>
        <dbReference type="ARBA" id="ARBA00022448"/>
    </source>
</evidence>
<evidence type="ECO:0000256" key="4">
    <source>
        <dbReference type="ARBA" id="ARBA00022683"/>
    </source>
</evidence>
<feature type="modified residue" description="Phosphohistidine; by HPr" evidence="7">
    <location>
        <position position="80"/>
    </location>
</feature>
<keyword evidence="2" id="KW-0762">Sugar transport</keyword>
<dbReference type="RefSeq" id="WP_146924912.1">
    <property type="nucleotide sequence ID" value="NZ_BJUY01000032.1"/>
</dbReference>
<dbReference type="InterPro" id="IPR036542">
    <property type="entry name" value="PTS_IIA_lac/cel_sf"/>
</dbReference>
<dbReference type="SUPFAM" id="SSF46973">
    <property type="entry name" value="Enzyme IIa from lactose specific PTS, IIa-lac"/>
    <property type="match status" value="1"/>
</dbReference>
<dbReference type="Gene3D" id="1.20.58.80">
    <property type="entry name" value="Phosphotransferase system, lactose/cellobiose-type IIA subunit"/>
    <property type="match status" value="1"/>
</dbReference>
<dbReference type="PROSITE" id="PS51095">
    <property type="entry name" value="PTS_EIIA_TYPE_3"/>
    <property type="match status" value="1"/>
</dbReference>
<dbReference type="GO" id="GO:0016740">
    <property type="term" value="F:transferase activity"/>
    <property type="evidence" value="ECO:0007669"/>
    <property type="project" value="UniProtKB-KW"/>
</dbReference>
<dbReference type="AlphaFoldDB" id="A0A511AV83"/>
<feature type="binding site" evidence="6">
    <location>
        <position position="83"/>
    </location>
    <ligand>
        <name>Mg(2+)</name>
        <dbReference type="ChEBI" id="CHEBI:18420"/>
        <note>ligand shared between all trimeric partners</note>
    </ligand>
</feature>
<dbReference type="GO" id="GO:0046872">
    <property type="term" value="F:metal ion binding"/>
    <property type="evidence" value="ECO:0007669"/>
    <property type="project" value="UniProtKB-KW"/>
</dbReference>
<dbReference type="GO" id="GO:0009401">
    <property type="term" value="P:phosphoenolpyruvate-dependent sugar phosphotransferase system"/>
    <property type="evidence" value="ECO:0007669"/>
    <property type="project" value="UniProtKB-KW"/>
</dbReference>
<evidence type="ECO:0000256" key="6">
    <source>
        <dbReference type="PIRSR" id="PIRSR000699-2"/>
    </source>
</evidence>
<dbReference type="PANTHER" id="PTHR34382">
    <property type="entry name" value="PTS SYSTEM N,N'-DIACETYLCHITOBIOSE-SPECIFIC EIIA COMPONENT"/>
    <property type="match status" value="1"/>
</dbReference>
<dbReference type="Proteomes" id="UP000321662">
    <property type="component" value="Unassembled WGS sequence"/>
</dbReference>
<evidence type="ECO:0000256" key="7">
    <source>
        <dbReference type="PROSITE-ProRule" id="PRU00418"/>
    </source>
</evidence>
<evidence type="ECO:0000313" key="8">
    <source>
        <dbReference type="EMBL" id="GEK92110.1"/>
    </source>
</evidence>
<dbReference type="PANTHER" id="PTHR34382:SF7">
    <property type="entry name" value="PTS SYSTEM N,N'-DIACETYLCHITOBIOSE-SPECIFIC EIIA COMPONENT"/>
    <property type="match status" value="1"/>
</dbReference>
<dbReference type="PIRSF" id="PIRSF000699">
    <property type="entry name" value="PTS_IILac_III"/>
    <property type="match status" value="1"/>
</dbReference>
<dbReference type="CDD" id="cd00215">
    <property type="entry name" value="PTS_IIA_lac"/>
    <property type="match status" value="1"/>
</dbReference>
<comment type="caution">
    <text evidence="8">The sequence shown here is derived from an EMBL/GenBank/DDBJ whole genome shotgun (WGS) entry which is preliminary data.</text>
</comment>
<dbReference type="EMBL" id="BJUY01000032">
    <property type="protein sequence ID" value="GEK92110.1"/>
    <property type="molecule type" value="Genomic_DNA"/>
</dbReference>
<sequence>MSKPGEEIMEVVMTLIMYGGDARSSAMEAIAAARNNDFERAQKKLDGSVEAINKAHEIQTELLAKEADGQKVEVTLLLVHAGDHVMNAMTYHDLAEEITELYKRIN</sequence>